<organism evidence="1 2">
    <name type="scientific">Thalassolituus marinus</name>
    <dbReference type="NCBI Taxonomy" id="671053"/>
    <lineage>
        <taxon>Bacteria</taxon>
        <taxon>Pseudomonadati</taxon>
        <taxon>Pseudomonadota</taxon>
        <taxon>Gammaproteobacteria</taxon>
        <taxon>Oceanospirillales</taxon>
        <taxon>Oceanospirillaceae</taxon>
        <taxon>Thalassolituus</taxon>
    </lineage>
</organism>
<reference evidence="1 2" key="1">
    <citation type="submission" date="2020-12" db="EMBL/GenBank/DDBJ databases">
        <title>Novel Thalassolituus-related marine hydrocarbonoclastic bacteria mediated algae-derived hydrocarbons mineralization in twilight zone of the northern South China Sea.</title>
        <authorList>
            <person name="Dong C."/>
        </authorList>
    </citation>
    <scope>NUCLEOTIDE SEQUENCE [LARGE SCALE GENOMIC DNA]</scope>
    <source>
        <strain evidence="1 2">IMCC1826</strain>
    </source>
</reference>
<proteinExistence type="predicted"/>
<accession>A0ABS7ZXX1</accession>
<dbReference type="RefSeq" id="WP_225677417.1">
    <property type="nucleotide sequence ID" value="NZ_JAEDAH010000105.1"/>
</dbReference>
<name>A0ABS7ZXX1_9GAMM</name>
<keyword evidence="2" id="KW-1185">Reference proteome</keyword>
<dbReference type="EMBL" id="JAEDAH010000105">
    <property type="protein sequence ID" value="MCA6065460.1"/>
    <property type="molecule type" value="Genomic_DNA"/>
</dbReference>
<dbReference type="Proteomes" id="UP000714380">
    <property type="component" value="Unassembled WGS sequence"/>
</dbReference>
<gene>
    <name evidence="1" type="ORF">I9W95_17825</name>
</gene>
<sequence>MSDFQFQTAVHEVHVEHPFSEQEIEEVRAKILPYLHSNGVEAVFSGAEIFDGEVLAYKVTATQNAFYLNLKSVGVEHILFSGTDCPIIGTTIVALHHVAPCSLRVVDTPFDHDDWIEWAEESGKIVDISDQSEPRFMPGCKKLKALIGDAESDFLMI</sequence>
<comment type="caution">
    <text evidence="1">The sequence shown here is derived from an EMBL/GenBank/DDBJ whole genome shotgun (WGS) entry which is preliminary data.</text>
</comment>
<evidence type="ECO:0000313" key="2">
    <source>
        <dbReference type="Proteomes" id="UP000714380"/>
    </source>
</evidence>
<evidence type="ECO:0000313" key="1">
    <source>
        <dbReference type="EMBL" id="MCA6065460.1"/>
    </source>
</evidence>
<protein>
    <submittedName>
        <fullName evidence="1">Uncharacterized protein</fullName>
    </submittedName>
</protein>